<sequence length="234" mass="25538" precursor="true">MSVLPCSALPFRVLLPAVLIALASVPQTVAESPHDVVSVAASNPVLHGLEVKTELDEKRRWINFRGPKLYSSPRDKSQADDARPSYLNWYSIRKPDSEAVKTIQLRDTYSGSQSFGVRLGQPAFYLIPAQTVADGPPAEVPESLDHFIAFEIVDVDSLALPEPTPGKPAFVCVPAEEWHHEEHVPIKSASSFLMVYAVEASSVDGRVTTIDSFGLNQLTVTSKEFVAVAASRVR</sequence>
<evidence type="ECO:0000256" key="1">
    <source>
        <dbReference type="SAM" id="SignalP"/>
    </source>
</evidence>
<evidence type="ECO:0000313" key="4">
    <source>
        <dbReference type="Proteomes" id="UP000321353"/>
    </source>
</evidence>
<keyword evidence="4" id="KW-1185">Reference proteome</keyword>
<dbReference type="Proteomes" id="UP000321353">
    <property type="component" value="Chromosome"/>
</dbReference>
<keyword evidence="1" id="KW-0732">Signal</keyword>
<gene>
    <name evidence="3" type="ORF">Mal15_61500</name>
</gene>
<dbReference type="KEGG" id="smam:Mal15_61500"/>
<feature type="chain" id="PRO_5022997348" description="DUF7450 domain-containing protein" evidence="1">
    <location>
        <begin position="24"/>
        <end position="234"/>
    </location>
</feature>
<evidence type="ECO:0000313" key="3">
    <source>
        <dbReference type="EMBL" id="QEG02067.1"/>
    </source>
</evidence>
<reference evidence="3 4" key="1">
    <citation type="submission" date="2019-02" db="EMBL/GenBank/DDBJ databases">
        <title>Planctomycetal bacteria perform biofilm scaping via a novel small molecule.</title>
        <authorList>
            <person name="Jeske O."/>
            <person name="Boedeker C."/>
            <person name="Wiegand S."/>
            <person name="Breitling P."/>
            <person name="Kallscheuer N."/>
            <person name="Jogler M."/>
            <person name="Rohde M."/>
            <person name="Petersen J."/>
            <person name="Medema M.H."/>
            <person name="Surup F."/>
            <person name="Jogler C."/>
        </authorList>
    </citation>
    <scope>NUCLEOTIDE SEQUENCE [LARGE SCALE GENOMIC DNA]</scope>
    <source>
        <strain evidence="3 4">Mal15</strain>
    </source>
</reference>
<feature type="signal peptide" evidence="1">
    <location>
        <begin position="1"/>
        <end position="23"/>
    </location>
</feature>
<accession>A0A5B9MPY5</accession>
<proteinExistence type="predicted"/>
<dbReference type="EMBL" id="CP036264">
    <property type="protein sequence ID" value="QEG02067.1"/>
    <property type="molecule type" value="Genomic_DNA"/>
</dbReference>
<dbReference type="RefSeq" id="WP_147871055.1">
    <property type="nucleotide sequence ID" value="NZ_CP036264.1"/>
</dbReference>
<organism evidence="3 4">
    <name type="scientific">Stieleria maiorica</name>
    <dbReference type="NCBI Taxonomy" id="2795974"/>
    <lineage>
        <taxon>Bacteria</taxon>
        <taxon>Pseudomonadati</taxon>
        <taxon>Planctomycetota</taxon>
        <taxon>Planctomycetia</taxon>
        <taxon>Pirellulales</taxon>
        <taxon>Pirellulaceae</taxon>
        <taxon>Stieleria</taxon>
    </lineage>
</organism>
<name>A0A5B9MPY5_9BACT</name>
<evidence type="ECO:0000259" key="2">
    <source>
        <dbReference type="Pfam" id="PF24247"/>
    </source>
</evidence>
<protein>
    <recommendedName>
        <fullName evidence="2">DUF7450 domain-containing protein</fullName>
    </recommendedName>
</protein>
<dbReference type="InterPro" id="IPR055873">
    <property type="entry name" value="DUF7450"/>
</dbReference>
<dbReference type="AlphaFoldDB" id="A0A5B9MPY5"/>
<dbReference type="Pfam" id="PF24247">
    <property type="entry name" value="DUF7450"/>
    <property type="match status" value="1"/>
</dbReference>
<feature type="domain" description="DUF7450" evidence="2">
    <location>
        <begin position="86"/>
        <end position="229"/>
    </location>
</feature>